<dbReference type="eggNOG" id="KOG1270">
    <property type="taxonomic scope" value="Eukaryota"/>
</dbReference>
<dbReference type="GO" id="GO:0005739">
    <property type="term" value="C:mitochondrion"/>
    <property type="evidence" value="ECO:0000318"/>
    <property type="project" value="GO_Central"/>
</dbReference>
<comment type="similarity">
    <text evidence="5">Belongs to the class I-like SAM-binding methyltransferase superfamily. UbiG/COQ3 family.</text>
</comment>
<dbReference type="FunCoup" id="A0A139WE60">
    <property type="interactions" value="617"/>
</dbReference>
<comment type="function">
    <text evidence="5">O-methyltransferase required for two non-consecutive steps during ubiquinone biosynthesis. Catalyzes the 2 O-methylation of 3,4-dihydroxy-5-(all-trans-polyprenyl)benzoic acid into 4-hydroxy-3-methoxy-5-(all-trans-polyprenyl)benzoic acid. Also catalyzes the last step of ubiquinone biosynthesis by mediating methylation of 3-demethylubiquinone into ubiquinone. Also able to mediate the methylation of 3-demethylubiquinol into ubiquinol.</text>
</comment>
<dbReference type="KEGG" id="tca:100141867"/>
<feature type="binding site" evidence="5">
    <location>
        <position position="88"/>
    </location>
    <ligand>
        <name>S-adenosyl-L-methionine</name>
        <dbReference type="ChEBI" id="CHEBI:59789"/>
    </ligand>
</feature>
<dbReference type="NCBIfam" id="TIGR01983">
    <property type="entry name" value="UbiG"/>
    <property type="match status" value="1"/>
</dbReference>
<dbReference type="GO" id="GO:0031314">
    <property type="term" value="C:extrinsic component of mitochondrial inner membrane"/>
    <property type="evidence" value="ECO:0007669"/>
    <property type="project" value="UniProtKB-UniRule"/>
</dbReference>
<feature type="binding site" evidence="5">
    <location>
        <position position="154"/>
    </location>
    <ligand>
        <name>Mg(2+)</name>
        <dbReference type="ChEBI" id="CHEBI:18420"/>
    </ligand>
</feature>
<dbReference type="STRING" id="7070.A0A139WE60"/>
<evidence type="ECO:0000256" key="2">
    <source>
        <dbReference type="ARBA" id="ARBA00022679"/>
    </source>
</evidence>
<keyword evidence="5" id="KW-0460">Magnesium</keyword>
<keyword evidence="8" id="KW-1185">Reference proteome</keyword>
<dbReference type="InterPro" id="IPR010233">
    <property type="entry name" value="UbiG_MeTrfase"/>
</dbReference>
<dbReference type="EC" id="2.1.1.64" evidence="5"/>
<dbReference type="GO" id="GO:0061542">
    <property type="term" value="F:3-demethylubiquinol 3-O-methyltransferase activity"/>
    <property type="evidence" value="ECO:0007669"/>
    <property type="project" value="UniProtKB-UniRule"/>
</dbReference>
<dbReference type="GO" id="GO:0046872">
    <property type="term" value="F:metal ion binding"/>
    <property type="evidence" value="ECO:0007669"/>
    <property type="project" value="UniProtKB-KW"/>
</dbReference>
<gene>
    <name evidence="5" type="primary">coq3</name>
    <name evidence="7" type="synonym">AUGUSTUS-3.0.2_33895</name>
    <name evidence="7" type="ORF">TcasGA2_TC033895</name>
</gene>
<evidence type="ECO:0000259" key="6">
    <source>
        <dbReference type="Pfam" id="PF08241"/>
    </source>
</evidence>
<dbReference type="AlphaFoldDB" id="A0A139WE60"/>
<dbReference type="GO" id="GO:0120537">
    <property type="term" value="F:3-demethylubiquinone 3-O-methyltransferase activity"/>
    <property type="evidence" value="ECO:0007669"/>
    <property type="project" value="RHEA"/>
</dbReference>
<dbReference type="HAMAP" id="MF_00472">
    <property type="entry name" value="UbiG"/>
    <property type="match status" value="1"/>
</dbReference>
<evidence type="ECO:0000256" key="4">
    <source>
        <dbReference type="ARBA" id="ARBA00022691"/>
    </source>
</evidence>
<protein>
    <recommendedName>
        <fullName evidence="5">Ubiquinone biosynthesis O-methyltransferase, mitochondrial</fullName>
    </recommendedName>
    <alternativeName>
        <fullName evidence="5">3-demethylubiquinol 3-O-methyltransferase</fullName>
        <ecNumber evidence="5">2.1.1.64</ecNumber>
    </alternativeName>
    <alternativeName>
        <fullName evidence="5">3-demethylubiquinone 3-O-methyltransferase</fullName>
        <ecNumber evidence="5">2.1.1.-</ecNumber>
    </alternativeName>
    <alternativeName>
        <fullName evidence="5">Polyprenyldihydroxybenzoate methyltransferase</fullName>
        <ecNumber evidence="5">2.1.1.114</ecNumber>
    </alternativeName>
</protein>
<comment type="catalytic activity">
    <reaction evidence="5">
        <text>a 3-demethylubiquinol + S-adenosyl-L-methionine = a ubiquinol + S-adenosyl-L-homocysteine + H(+)</text>
        <dbReference type="Rhea" id="RHEA:44380"/>
        <dbReference type="Rhea" id="RHEA-COMP:9566"/>
        <dbReference type="Rhea" id="RHEA-COMP:10914"/>
        <dbReference type="ChEBI" id="CHEBI:15378"/>
        <dbReference type="ChEBI" id="CHEBI:17976"/>
        <dbReference type="ChEBI" id="CHEBI:57856"/>
        <dbReference type="ChEBI" id="CHEBI:59789"/>
        <dbReference type="ChEBI" id="CHEBI:84422"/>
        <dbReference type="EC" id="2.1.1.64"/>
    </reaction>
</comment>
<accession>A0A139WE60</accession>
<dbReference type="Gene3D" id="3.40.50.150">
    <property type="entry name" value="Vaccinia Virus protein VP39"/>
    <property type="match status" value="1"/>
</dbReference>
<reference evidence="7 8" key="2">
    <citation type="journal article" date="2010" name="Nucleic Acids Res.">
        <title>BeetleBase in 2010: revisions to provide comprehensive genomic information for Tribolium castaneum.</title>
        <authorList>
            <person name="Kim H.S."/>
            <person name="Murphy T."/>
            <person name="Xia J."/>
            <person name="Caragea D."/>
            <person name="Park Y."/>
            <person name="Beeman R.W."/>
            <person name="Lorenzen M.D."/>
            <person name="Butcher S."/>
            <person name="Manak J.R."/>
            <person name="Brown S.J."/>
        </authorList>
    </citation>
    <scope>GENOME REANNOTATION</scope>
    <source>
        <strain evidence="7 8">Georgia GA2</strain>
    </source>
</reference>
<dbReference type="GO" id="GO:0006744">
    <property type="term" value="P:ubiquinone biosynthetic process"/>
    <property type="evidence" value="ECO:0000318"/>
    <property type="project" value="GO_Central"/>
</dbReference>
<dbReference type="InterPro" id="IPR029063">
    <property type="entry name" value="SAM-dependent_MTases_sf"/>
</dbReference>
<dbReference type="Pfam" id="PF08241">
    <property type="entry name" value="Methyltransf_11"/>
    <property type="match status" value="1"/>
</dbReference>
<dbReference type="InParanoid" id="A0A139WE60"/>
<dbReference type="GO" id="GO:0010420">
    <property type="term" value="F:polyprenyldihydroxybenzoate methyltransferase activity"/>
    <property type="evidence" value="ECO:0000318"/>
    <property type="project" value="GO_Central"/>
</dbReference>
<organism evidence="7 8">
    <name type="scientific">Tribolium castaneum</name>
    <name type="common">Red flour beetle</name>
    <dbReference type="NCBI Taxonomy" id="7070"/>
    <lineage>
        <taxon>Eukaryota</taxon>
        <taxon>Metazoa</taxon>
        <taxon>Ecdysozoa</taxon>
        <taxon>Arthropoda</taxon>
        <taxon>Hexapoda</taxon>
        <taxon>Insecta</taxon>
        <taxon>Pterygota</taxon>
        <taxon>Neoptera</taxon>
        <taxon>Endopterygota</taxon>
        <taxon>Coleoptera</taxon>
        <taxon>Polyphaga</taxon>
        <taxon>Cucujiformia</taxon>
        <taxon>Tenebrionidae</taxon>
        <taxon>Tenebrionidae incertae sedis</taxon>
        <taxon>Tribolium</taxon>
    </lineage>
</organism>
<proteinExistence type="inferred from homology"/>
<keyword evidence="5" id="KW-0999">Mitochondrion inner membrane</keyword>
<comment type="cofactor">
    <cofactor evidence="5">
        <name>Mg(2+)</name>
        <dbReference type="ChEBI" id="CHEBI:18420"/>
    </cofactor>
</comment>
<keyword evidence="5" id="KW-0479">Metal-binding</keyword>
<keyword evidence="1 5" id="KW-0489">Methyltransferase</keyword>
<dbReference type="RefSeq" id="XP_008195504.1">
    <property type="nucleotide sequence ID" value="XM_008197282.3"/>
</dbReference>
<dbReference type="PANTHER" id="PTHR43464:SF19">
    <property type="entry name" value="UBIQUINONE BIOSYNTHESIS O-METHYLTRANSFERASE, MITOCHONDRIAL"/>
    <property type="match status" value="1"/>
</dbReference>
<dbReference type="GO" id="GO:0032259">
    <property type="term" value="P:methylation"/>
    <property type="evidence" value="ECO:0007669"/>
    <property type="project" value="UniProtKB-KW"/>
</dbReference>
<dbReference type="CTD" id="51805"/>
<comment type="pathway">
    <text evidence="5">Cofactor biosynthesis; ubiquinone biosynthesis.</text>
</comment>
<feature type="binding site" evidence="5">
    <location>
        <position position="157"/>
    </location>
    <ligand>
        <name>Mg(2+)</name>
        <dbReference type="ChEBI" id="CHEBI:18420"/>
    </ligand>
</feature>
<dbReference type="InterPro" id="IPR013216">
    <property type="entry name" value="Methyltransf_11"/>
</dbReference>
<evidence type="ECO:0000256" key="1">
    <source>
        <dbReference type="ARBA" id="ARBA00022603"/>
    </source>
</evidence>
<dbReference type="OrthoDB" id="6815431at2759"/>
<keyword evidence="4 5" id="KW-0949">S-adenosyl-L-methionine</keyword>
<dbReference type="RefSeq" id="XP_008195463.1">
    <property type="nucleotide sequence ID" value="XM_008197241.3"/>
</dbReference>
<feature type="binding site" evidence="5">
    <location>
        <position position="109"/>
    </location>
    <ligand>
        <name>S-adenosyl-L-methionine</name>
        <dbReference type="ChEBI" id="CHEBI:59789"/>
    </ligand>
</feature>
<dbReference type="CDD" id="cd02440">
    <property type="entry name" value="AdoMet_MTases"/>
    <property type="match status" value="1"/>
</dbReference>
<dbReference type="EMBL" id="KQ971355">
    <property type="protein sequence ID" value="KYB26214.1"/>
    <property type="molecule type" value="Genomic_DNA"/>
</dbReference>
<comment type="catalytic activity">
    <reaction evidence="5">
        <text>a 3-demethylubiquinone + S-adenosyl-L-methionine = a ubiquinone + S-adenosyl-L-homocysteine</text>
        <dbReference type="Rhea" id="RHEA:81215"/>
        <dbReference type="Rhea" id="RHEA-COMP:9565"/>
        <dbReference type="Rhea" id="RHEA-COMP:19654"/>
        <dbReference type="ChEBI" id="CHEBI:16389"/>
        <dbReference type="ChEBI" id="CHEBI:57856"/>
        <dbReference type="ChEBI" id="CHEBI:59789"/>
        <dbReference type="ChEBI" id="CHEBI:231825"/>
    </reaction>
</comment>
<feature type="binding site" evidence="5">
    <location>
        <position position="153"/>
    </location>
    <ligand>
        <name>S-adenosyl-L-methionine</name>
        <dbReference type="ChEBI" id="CHEBI:59789"/>
    </ligand>
</feature>
<evidence type="ECO:0000256" key="3">
    <source>
        <dbReference type="ARBA" id="ARBA00022688"/>
    </source>
</evidence>
<dbReference type="EC" id="2.1.1.-" evidence="5"/>
<reference evidence="7 8" key="1">
    <citation type="journal article" date="2008" name="Nature">
        <title>The genome of the model beetle and pest Tribolium castaneum.</title>
        <authorList>
            <consortium name="Tribolium Genome Sequencing Consortium"/>
            <person name="Richards S."/>
            <person name="Gibbs R.A."/>
            <person name="Weinstock G.M."/>
            <person name="Brown S.J."/>
            <person name="Denell R."/>
            <person name="Beeman R.W."/>
            <person name="Gibbs R."/>
            <person name="Beeman R.W."/>
            <person name="Brown S.J."/>
            <person name="Bucher G."/>
            <person name="Friedrich M."/>
            <person name="Grimmelikhuijzen C.J."/>
            <person name="Klingler M."/>
            <person name="Lorenzen M."/>
            <person name="Richards S."/>
            <person name="Roth S."/>
            <person name="Schroder R."/>
            <person name="Tautz D."/>
            <person name="Zdobnov E.M."/>
            <person name="Muzny D."/>
            <person name="Gibbs R.A."/>
            <person name="Weinstock G.M."/>
            <person name="Attaway T."/>
            <person name="Bell S."/>
            <person name="Buhay C.J."/>
            <person name="Chandrabose M.N."/>
            <person name="Chavez D."/>
            <person name="Clerk-Blankenburg K.P."/>
            <person name="Cree A."/>
            <person name="Dao M."/>
            <person name="Davis C."/>
            <person name="Chacko J."/>
            <person name="Dinh H."/>
            <person name="Dugan-Rocha S."/>
            <person name="Fowler G."/>
            <person name="Garner T.T."/>
            <person name="Garnes J."/>
            <person name="Gnirke A."/>
            <person name="Hawes A."/>
            <person name="Hernandez J."/>
            <person name="Hines S."/>
            <person name="Holder M."/>
            <person name="Hume J."/>
            <person name="Jhangiani S.N."/>
            <person name="Joshi V."/>
            <person name="Khan Z.M."/>
            <person name="Jackson L."/>
            <person name="Kovar C."/>
            <person name="Kowis A."/>
            <person name="Lee S."/>
            <person name="Lewis L.R."/>
            <person name="Margolis J."/>
            <person name="Morgan M."/>
            <person name="Nazareth L.V."/>
            <person name="Nguyen N."/>
            <person name="Okwuonu G."/>
            <person name="Parker D."/>
            <person name="Richards S."/>
            <person name="Ruiz S.J."/>
            <person name="Santibanez J."/>
            <person name="Savard J."/>
            <person name="Scherer S.E."/>
            <person name="Schneider B."/>
            <person name="Sodergren E."/>
            <person name="Tautz D."/>
            <person name="Vattahil S."/>
            <person name="Villasana D."/>
            <person name="White C.S."/>
            <person name="Wright R."/>
            <person name="Park Y."/>
            <person name="Beeman R.W."/>
            <person name="Lord J."/>
            <person name="Oppert B."/>
            <person name="Lorenzen M."/>
            <person name="Brown S."/>
            <person name="Wang L."/>
            <person name="Savard J."/>
            <person name="Tautz D."/>
            <person name="Richards S."/>
            <person name="Weinstock G."/>
            <person name="Gibbs R.A."/>
            <person name="Liu Y."/>
            <person name="Worley K."/>
            <person name="Weinstock G."/>
            <person name="Elsik C.G."/>
            <person name="Reese J.T."/>
            <person name="Elhaik E."/>
            <person name="Landan G."/>
            <person name="Graur D."/>
            <person name="Arensburger P."/>
            <person name="Atkinson P."/>
            <person name="Beeman R.W."/>
            <person name="Beidler J."/>
            <person name="Brown S.J."/>
            <person name="Demuth J.P."/>
            <person name="Drury D.W."/>
            <person name="Du Y.Z."/>
            <person name="Fujiwara H."/>
            <person name="Lorenzen M."/>
            <person name="Maselli V."/>
            <person name="Osanai M."/>
            <person name="Park Y."/>
            <person name="Robertson H.M."/>
            <person name="Tu Z."/>
            <person name="Wang J.J."/>
            <person name="Wang S."/>
            <person name="Richards S."/>
            <person name="Song H."/>
            <person name="Zhang L."/>
            <person name="Sodergren E."/>
            <person name="Werner D."/>
            <person name="Stanke M."/>
            <person name="Morgenstern B."/>
            <person name="Solovyev V."/>
            <person name="Kosarev P."/>
            <person name="Brown G."/>
            <person name="Chen H.C."/>
            <person name="Ermolaeva O."/>
            <person name="Hlavina W."/>
            <person name="Kapustin Y."/>
            <person name="Kiryutin B."/>
            <person name="Kitts P."/>
            <person name="Maglott D."/>
            <person name="Pruitt K."/>
            <person name="Sapojnikov V."/>
            <person name="Souvorov A."/>
            <person name="Mackey A.J."/>
            <person name="Waterhouse R.M."/>
            <person name="Wyder S."/>
            <person name="Zdobnov E.M."/>
            <person name="Zdobnov E.M."/>
            <person name="Wyder S."/>
            <person name="Kriventseva E.V."/>
            <person name="Kadowaki T."/>
            <person name="Bork P."/>
            <person name="Aranda M."/>
            <person name="Bao R."/>
            <person name="Beermann A."/>
            <person name="Berns N."/>
            <person name="Bolognesi R."/>
            <person name="Bonneton F."/>
            <person name="Bopp D."/>
            <person name="Brown S.J."/>
            <person name="Bucher G."/>
            <person name="Butts T."/>
            <person name="Chaumot A."/>
            <person name="Denell R.E."/>
            <person name="Ferrier D.E."/>
            <person name="Friedrich M."/>
            <person name="Gordon C.M."/>
            <person name="Jindra M."/>
            <person name="Klingler M."/>
            <person name="Lan Q."/>
            <person name="Lattorff H.M."/>
            <person name="Laudet V."/>
            <person name="von Levetsow C."/>
            <person name="Liu Z."/>
            <person name="Lutz R."/>
            <person name="Lynch J.A."/>
            <person name="da Fonseca R.N."/>
            <person name="Posnien N."/>
            <person name="Reuter R."/>
            <person name="Roth S."/>
            <person name="Savard J."/>
            <person name="Schinko J.B."/>
            <person name="Schmitt C."/>
            <person name="Schoppmeier M."/>
            <person name="Schroder R."/>
            <person name="Shippy T.D."/>
            <person name="Simonnet F."/>
            <person name="Marques-Souza H."/>
            <person name="Tautz D."/>
            <person name="Tomoyasu Y."/>
            <person name="Trauner J."/>
            <person name="Van der Zee M."/>
            <person name="Vervoort M."/>
            <person name="Wittkopp N."/>
            <person name="Wimmer E.A."/>
            <person name="Yang X."/>
            <person name="Jones A.K."/>
            <person name="Sattelle D.B."/>
            <person name="Ebert P.R."/>
            <person name="Nelson D."/>
            <person name="Scott J.G."/>
            <person name="Beeman R.W."/>
            <person name="Muthukrishnan S."/>
            <person name="Kramer K.J."/>
            <person name="Arakane Y."/>
            <person name="Beeman R.W."/>
            <person name="Zhu Q."/>
            <person name="Hogenkamp D."/>
            <person name="Dixit R."/>
            <person name="Oppert B."/>
            <person name="Jiang H."/>
            <person name="Zou Z."/>
            <person name="Marshall J."/>
            <person name="Elpidina E."/>
            <person name="Vinokurov K."/>
            <person name="Oppert C."/>
            <person name="Zou Z."/>
            <person name="Evans J."/>
            <person name="Lu Z."/>
            <person name="Zhao P."/>
            <person name="Sumathipala N."/>
            <person name="Altincicek B."/>
            <person name="Vilcinskas A."/>
            <person name="Williams M."/>
            <person name="Hultmark D."/>
            <person name="Hetru C."/>
            <person name="Jiang H."/>
            <person name="Grimmelikhuijzen C.J."/>
            <person name="Hauser F."/>
            <person name="Cazzamali G."/>
            <person name="Williamson M."/>
            <person name="Park Y."/>
            <person name="Li B."/>
            <person name="Tanaka Y."/>
            <person name="Predel R."/>
            <person name="Neupert S."/>
            <person name="Schachtner J."/>
            <person name="Verleyen P."/>
            <person name="Raible F."/>
            <person name="Bork P."/>
            <person name="Friedrich M."/>
            <person name="Walden K.K."/>
            <person name="Robertson H.M."/>
            <person name="Angeli S."/>
            <person name="Foret S."/>
            <person name="Bucher G."/>
            <person name="Schuetz S."/>
            <person name="Maleszka R."/>
            <person name="Wimmer E.A."/>
            <person name="Beeman R.W."/>
            <person name="Lorenzen M."/>
            <person name="Tomoyasu Y."/>
            <person name="Miller S.C."/>
            <person name="Grossmann D."/>
            <person name="Bucher G."/>
        </authorList>
    </citation>
    <scope>NUCLEOTIDE SEQUENCE [LARGE SCALE GENOMIC DNA]</scope>
    <source>
        <strain evidence="7 8">Georgia GA2</strain>
    </source>
</reference>
<evidence type="ECO:0000256" key="5">
    <source>
        <dbReference type="HAMAP-Rule" id="MF_03190"/>
    </source>
</evidence>
<comment type="subcellular location">
    <subcellularLocation>
        <location evidence="5">Mitochondrion inner membrane</location>
        <topology evidence="5">Peripheral membrane protein</topology>
        <orientation evidence="5">Matrix side</orientation>
    </subcellularLocation>
</comment>
<evidence type="ECO:0000313" key="8">
    <source>
        <dbReference type="Proteomes" id="UP000007266"/>
    </source>
</evidence>
<feature type="binding site" evidence="5">
    <location>
        <position position="158"/>
    </location>
    <ligand>
        <name>Mg(2+)</name>
        <dbReference type="ChEBI" id="CHEBI:18420"/>
    </ligand>
</feature>
<dbReference type="SUPFAM" id="SSF53335">
    <property type="entry name" value="S-adenosyl-L-methionine-dependent methyltransferases"/>
    <property type="match status" value="1"/>
</dbReference>
<sequence>MWRNVAITYPRNCVRYLNSVTIDATELQHFKRFTSEWWDESGYLKALHALNKLRVPFIRDGIINSAVMLQEHINISLPIKGLSILEVGCGGGILTEPLARIGADVTGLDANPDLIERAKLHSKNDNLNIKYICSPVEKYAVVNVEKHDAIVASEILEHVTKKKEFLKHCVKCMKPGGSIFITTINKTVVAKLFGVVIAESFFKLLPEGTHQYDKFIEPHKLERILEELGCKTILTHGIFYNVLTNEWRWCSDDSINYALHAVKLK</sequence>
<keyword evidence="2 5" id="KW-0808">Transferase</keyword>
<dbReference type="PANTHER" id="PTHR43464">
    <property type="entry name" value="METHYLTRANSFERASE"/>
    <property type="match status" value="1"/>
</dbReference>
<dbReference type="Proteomes" id="UP000007266">
    <property type="component" value="Linkage group 7"/>
</dbReference>
<keyword evidence="5" id="KW-0496">Mitochondrion</keyword>
<evidence type="ECO:0000313" key="7">
    <source>
        <dbReference type="EMBL" id="KYB26214.1"/>
    </source>
</evidence>
<keyword evidence="5" id="KW-0472">Membrane</keyword>
<dbReference type="GeneID" id="100141867"/>
<name>A0A139WE60_TRICA</name>
<comment type="subunit">
    <text evidence="5">Component of a multi-subunit COQ enzyme complex.</text>
</comment>
<comment type="catalytic activity">
    <reaction evidence="5">
        <text>a 3,4-dihydroxy-5-(all-trans-polyprenyl)benzoate + S-adenosyl-L-methionine = a 4-hydroxy-3-methoxy-5-(all-trans-polyprenyl)benzoate + S-adenosyl-L-homocysteine + H(+)</text>
        <dbReference type="Rhea" id="RHEA:44452"/>
        <dbReference type="Rhea" id="RHEA-COMP:10930"/>
        <dbReference type="Rhea" id="RHEA-COMP:10931"/>
        <dbReference type="ChEBI" id="CHEBI:15378"/>
        <dbReference type="ChEBI" id="CHEBI:57856"/>
        <dbReference type="ChEBI" id="CHEBI:59789"/>
        <dbReference type="ChEBI" id="CHEBI:64694"/>
        <dbReference type="ChEBI" id="CHEBI:84443"/>
        <dbReference type="EC" id="2.1.1.114"/>
    </reaction>
</comment>
<keyword evidence="3 5" id="KW-0831">Ubiquinone biosynthesis</keyword>
<dbReference type="UniPathway" id="UPA00232"/>
<feature type="domain" description="Methyltransferase type 11" evidence="6">
    <location>
        <begin position="85"/>
        <end position="181"/>
    </location>
</feature>
<dbReference type="EC" id="2.1.1.114" evidence="5"/>
<feature type="binding site" evidence="5">
    <location>
        <position position="54"/>
    </location>
    <ligand>
        <name>S-adenosyl-L-methionine</name>
        <dbReference type="ChEBI" id="CHEBI:59789"/>
    </ligand>
</feature>
<dbReference type="OMA" id="LASRWWD"/>